<dbReference type="InterPro" id="IPR011041">
    <property type="entry name" value="Quinoprot_gluc/sorb_DH_b-prop"/>
</dbReference>
<gene>
    <name evidence="3" type="ORF">Cflav_PD1660</name>
</gene>
<feature type="domain" description="Glucose/Sorbosone dehydrogenase" evidence="2">
    <location>
        <begin position="50"/>
        <end position="403"/>
    </location>
</feature>
<accession>B9XMQ2</accession>
<dbReference type="OrthoDB" id="9770043at2"/>
<reference evidence="3 4" key="1">
    <citation type="journal article" date="2011" name="J. Bacteriol.">
        <title>Genome sequence of 'Pedosphaera parvula' Ellin514, an aerobic Verrucomicrobial isolate from pasture soil.</title>
        <authorList>
            <person name="Kant R."/>
            <person name="van Passel M.W."/>
            <person name="Sangwan P."/>
            <person name="Palva A."/>
            <person name="Lucas S."/>
            <person name="Copeland A."/>
            <person name="Lapidus A."/>
            <person name="Glavina Del Rio T."/>
            <person name="Dalin E."/>
            <person name="Tice H."/>
            <person name="Bruce D."/>
            <person name="Goodwin L."/>
            <person name="Pitluck S."/>
            <person name="Chertkov O."/>
            <person name="Larimer F.W."/>
            <person name="Land M.L."/>
            <person name="Hauser L."/>
            <person name="Brettin T.S."/>
            <person name="Detter J.C."/>
            <person name="Han S."/>
            <person name="de Vos W.M."/>
            <person name="Janssen P.H."/>
            <person name="Smidt H."/>
        </authorList>
    </citation>
    <scope>NUCLEOTIDE SEQUENCE [LARGE SCALE GENOMIC DNA]</scope>
    <source>
        <strain evidence="3 4">Ellin514</strain>
    </source>
</reference>
<feature type="signal peptide" evidence="1">
    <location>
        <begin position="1"/>
        <end position="31"/>
    </location>
</feature>
<organism evidence="3 4">
    <name type="scientific">Pedosphaera parvula (strain Ellin514)</name>
    <dbReference type="NCBI Taxonomy" id="320771"/>
    <lineage>
        <taxon>Bacteria</taxon>
        <taxon>Pseudomonadati</taxon>
        <taxon>Verrucomicrobiota</taxon>
        <taxon>Pedosphaerae</taxon>
        <taxon>Pedosphaerales</taxon>
        <taxon>Pedosphaeraceae</taxon>
        <taxon>Pedosphaera</taxon>
    </lineage>
</organism>
<sequence precursor="true">MRKALILNRFTFFPVLSLFCLLTFSALRSPAADELAAMQLKVAFPNLTFNRPLWLEEAPDDSKRMFVVEQFGRILSFSKDTQCKDTNVFLDITERKPHENNEEGLLGFAFHPDFKQNHKFYVYYSQQNPKRSVLSEFTVSATDPQKADLASERIIMQTPMVYGNHNGGTILFGRDGYLYISVGDGGLGGDPHNFGQSTRFLYGKILRIDVNSRTGSLQYGIPNDNPFVGKSDKGLRGEVYACGLRNPWRMSFDRETGELWVGDVGQDKFEEIDLIVKGGNYGWSVREGFHPFKEPVDRLKDQSTRLIDPIMEYAHTPALQKECKFPDHSIGLSITGGYVYHGKKLPGLQGVYLYADFVQGTVWGLKYEHGQITADSQLTKPNLARSIASFGEDRDGEVYLLAFDGKIYELEAAPKQTAQAN</sequence>
<dbReference type="EMBL" id="ABOX02000036">
    <property type="protein sequence ID" value="EEF58827.1"/>
    <property type="molecule type" value="Genomic_DNA"/>
</dbReference>
<name>B9XMQ2_PEDPL</name>
<feature type="chain" id="PRO_5002895079" evidence="1">
    <location>
        <begin position="32"/>
        <end position="421"/>
    </location>
</feature>
<evidence type="ECO:0000259" key="2">
    <source>
        <dbReference type="Pfam" id="PF07995"/>
    </source>
</evidence>
<proteinExistence type="predicted"/>
<keyword evidence="1" id="KW-0732">Signal</keyword>
<keyword evidence="4" id="KW-1185">Reference proteome</keyword>
<dbReference type="STRING" id="320771.Cflav_PD1660"/>
<dbReference type="RefSeq" id="WP_007417091.1">
    <property type="nucleotide sequence ID" value="NZ_ABOX02000036.1"/>
</dbReference>
<dbReference type="InterPro" id="IPR012938">
    <property type="entry name" value="Glc/Sorbosone_DH"/>
</dbReference>
<dbReference type="Gene3D" id="2.120.10.30">
    <property type="entry name" value="TolB, C-terminal domain"/>
    <property type="match status" value="1"/>
</dbReference>
<dbReference type="AlphaFoldDB" id="B9XMQ2"/>
<dbReference type="PANTHER" id="PTHR19328">
    <property type="entry name" value="HEDGEHOG-INTERACTING PROTEIN"/>
    <property type="match status" value="1"/>
</dbReference>
<comment type="caution">
    <text evidence="3">The sequence shown here is derived from an EMBL/GenBank/DDBJ whole genome shotgun (WGS) entry which is preliminary data.</text>
</comment>
<dbReference type="Pfam" id="PF07995">
    <property type="entry name" value="GSDH"/>
    <property type="match status" value="1"/>
</dbReference>
<dbReference type="PANTHER" id="PTHR19328:SF75">
    <property type="entry name" value="ALDOSE SUGAR DEHYDROGENASE YLII"/>
    <property type="match status" value="1"/>
</dbReference>
<evidence type="ECO:0000256" key="1">
    <source>
        <dbReference type="SAM" id="SignalP"/>
    </source>
</evidence>
<evidence type="ECO:0000313" key="3">
    <source>
        <dbReference type="EMBL" id="EEF58827.1"/>
    </source>
</evidence>
<dbReference type="Proteomes" id="UP000003688">
    <property type="component" value="Unassembled WGS sequence"/>
</dbReference>
<evidence type="ECO:0000313" key="4">
    <source>
        <dbReference type="Proteomes" id="UP000003688"/>
    </source>
</evidence>
<dbReference type="InterPro" id="IPR011042">
    <property type="entry name" value="6-blade_b-propeller_TolB-like"/>
</dbReference>
<protein>
    <submittedName>
        <fullName evidence="3">Protein up-regulated by thyroid hormone-putative PQQ-dependent glucose dehydrogenase</fullName>
    </submittedName>
</protein>
<dbReference type="SUPFAM" id="SSF50952">
    <property type="entry name" value="Soluble quinoprotein glucose dehydrogenase"/>
    <property type="match status" value="1"/>
</dbReference>